<keyword evidence="1 3" id="KW-0436">Ligase</keyword>
<dbReference type="PROSITE" id="PS51733">
    <property type="entry name" value="BPL_LPL_CATALYTIC"/>
    <property type="match status" value="1"/>
</dbReference>
<accession>A0AA49Q7E8</accession>
<dbReference type="Proteomes" id="UP001229955">
    <property type="component" value="Chromosome"/>
</dbReference>
<keyword evidence="5" id="KW-1185">Reference proteome</keyword>
<dbReference type="AlphaFoldDB" id="A0AA49Q4M6"/>
<accession>A0AA49Q4M6</accession>
<evidence type="ECO:0000259" key="2">
    <source>
        <dbReference type="PROSITE" id="PS51733"/>
    </source>
</evidence>
<dbReference type="InterPro" id="IPR045864">
    <property type="entry name" value="aa-tRNA-synth_II/BPL/LPL"/>
</dbReference>
<dbReference type="EC" id="6.3.4.15" evidence="3"/>
<sequence length="242" mass="25706">MAWFGASADGLARALALPQVAALETVGSTMDEAHRLAGSGAPAGTLVVAERQDAGRGRGGKRWTSAPRAGLWLTLIERPHDPRAIEVLSLRVGLRMARVLERWTDAPIRLKWPNDLFVGSRKLAGVLIEARWRDQRPDWVAIGVGINLELPPDQLEAAALREAAPHEVLGELVPALRAAAFASGPLSDAECAEFAARDLALGRPLREPMAGTARGITTDGALLIESNGTLTPVRAGSLVFSP</sequence>
<evidence type="ECO:0000256" key="1">
    <source>
        <dbReference type="ARBA" id="ARBA00022598"/>
    </source>
</evidence>
<dbReference type="NCBIfam" id="TIGR00121">
    <property type="entry name" value="birA_ligase"/>
    <property type="match status" value="1"/>
</dbReference>
<dbReference type="EMBL" id="CP130612">
    <property type="protein sequence ID" value="WKW12088.1"/>
    <property type="molecule type" value="Genomic_DNA"/>
</dbReference>
<dbReference type="PANTHER" id="PTHR12835">
    <property type="entry name" value="BIOTIN PROTEIN LIGASE"/>
    <property type="match status" value="1"/>
</dbReference>
<dbReference type="RefSeq" id="WP_367887763.1">
    <property type="nucleotide sequence ID" value="NZ_CP130612.1"/>
</dbReference>
<organism evidence="3">
    <name type="scientific">Pseudogemmatithrix spongiicola</name>
    <dbReference type="NCBI Taxonomy" id="3062599"/>
    <lineage>
        <taxon>Bacteria</taxon>
        <taxon>Pseudomonadati</taxon>
        <taxon>Gemmatimonadota</taxon>
        <taxon>Gemmatimonadia</taxon>
        <taxon>Gemmatimonadales</taxon>
        <taxon>Gemmatimonadaceae</taxon>
        <taxon>Pseudogemmatithrix</taxon>
    </lineage>
</organism>
<proteinExistence type="predicted"/>
<protein>
    <submittedName>
        <fullName evidence="3">Biotin--[acetyl-CoA-carboxylase] ligase</fullName>
        <ecNumber evidence="3">6.3.4.15</ecNumber>
    </submittedName>
</protein>
<dbReference type="GO" id="GO:0005737">
    <property type="term" value="C:cytoplasm"/>
    <property type="evidence" value="ECO:0007669"/>
    <property type="project" value="TreeGrafter"/>
</dbReference>
<gene>
    <name evidence="3" type="ORF">Strain138_001362</name>
    <name evidence="4" type="ORF">Strain318_001362</name>
</gene>
<reference evidence="3" key="1">
    <citation type="submission" date="2023-07" db="EMBL/GenBank/DDBJ databases">
        <authorList>
            <person name="Haufschild T."/>
            <person name="Kallscheuer N."/>
            <person name="Hammer J."/>
            <person name="Kohn T."/>
            <person name="Kabuu M."/>
            <person name="Jogler M."/>
            <person name="Wohfarth N."/>
            <person name="Heuer A."/>
            <person name="Rohde M."/>
            <person name="van Teeseling M.C.F."/>
            <person name="Jogler C."/>
        </authorList>
    </citation>
    <scope>NUCLEOTIDE SEQUENCE</scope>
    <source>
        <strain evidence="3">Strain 138</strain>
        <strain evidence="4">Strain 318</strain>
    </source>
</reference>
<dbReference type="InterPro" id="IPR004408">
    <property type="entry name" value="Biotin_CoA_COase_ligase"/>
</dbReference>
<evidence type="ECO:0000313" key="4">
    <source>
        <dbReference type="EMBL" id="WKW14997.1"/>
    </source>
</evidence>
<name>A0AA49Q4M6_9BACT</name>
<dbReference type="Gene3D" id="2.30.30.100">
    <property type="match status" value="1"/>
</dbReference>
<dbReference type="InterPro" id="IPR004143">
    <property type="entry name" value="BPL_LPL_catalytic"/>
</dbReference>
<dbReference type="SUPFAM" id="SSF55681">
    <property type="entry name" value="Class II aaRS and biotin synthetases"/>
    <property type="match status" value="1"/>
</dbReference>
<dbReference type="KEGG" id="pspc:Strain318_001362"/>
<feature type="domain" description="BPL/LPL catalytic" evidence="2">
    <location>
        <begin position="9"/>
        <end position="194"/>
    </location>
</feature>
<dbReference type="EMBL" id="CP130613">
    <property type="protein sequence ID" value="WKW14997.1"/>
    <property type="molecule type" value="Genomic_DNA"/>
</dbReference>
<dbReference type="Pfam" id="PF03099">
    <property type="entry name" value="BPL_LplA_LipB"/>
    <property type="match status" value="1"/>
</dbReference>
<evidence type="ECO:0000313" key="5">
    <source>
        <dbReference type="Proteomes" id="UP001229955"/>
    </source>
</evidence>
<evidence type="ECO:0000313" key="3">
    <source>
        <dbReference type="EMBL" id="WKW12088.1"/>
    </source>
</evidence>
<dbReference type="Gene3D" id="3.30.930.10">
    <property type="entry name" value="Bira Bifunctional Protein, Domain 2"/>
    <property type="match status" value="1"/>
</dbReference>
<dbReference type="CDD" id="cd16442">
    <property type="entry name" value="BPL"/>
    <property type="match status" value="1"/>
</dbReference>
<dbReference type="PANTHER" id="PTHR12835:SF5">
    <property type="entry name" value="BIOTIN--PROTEIN LIGASE"/>
    <property type="match status" value="1"/>
</dbReference>
<dbReference type="GO" id="GO:0004077">
    <property type="term" value="F:biotin--[biotin carboxyl-carrier protein] ligase activity"/>
    <property type="evidence" value="ECO:0007669"/>
    <property type="project" value="UniProtKB-EC"/>
</dbReference>